<feature type="transmembrane region" description="Helical" evidence="8">
    <location>
        <begin position="159"/>
        <end position="179"/>
    </location>
</feature>
<reference evidence="9" key="1">
    <citation type="submission" date="2020-08" db="EMBL/GenBank/DDBJ databases">
        <title>Genome public.</title>
        <authorList>
            <person name="Liu C."/>
            <person name="Sun Q."/>
        </authorList>
    </citation>
    <scope>NUCLEOTIDE SEQUENCE</scope>
    <source>
        <strain evidence="9">NSJ-64</strain>
    </source>
</reference>
<feature type="transmembrane region" description="Helical" evidence="8">
    <location>
        <begin position="282"/>
        <end position="306"/>
    </location>
</feature>
<dbReference type="GO" id="GO:0055085">
    <property type="term" value="P:transmembrane transport"/>
    <property type="evidence" value="ECO:0007669"/>
    <property type="project" value="InterPro"/>
</dbReference>
<gene>
    <name evidence="9" type="ORF">H8705_00345</name>
</gene>
<evidence type="ECO:0000256" key="6">
    <source>
        <dbReference type="ARBA" id="ARBA00022989"/>
    </source>
</evidence>
<comment type="caution">
    <text evidence="9">The sequence shown here is derived from an EMBL/GenBank/DDBJ whole genome shotgun (WGS) entry which is preliminary data.</text>
</comment>
<dbReference type="Pfam" id="PF03547">
    <property type="entry name" value="Mem_trans"/>
    <property type="match status" value="2"/>
</dbReference>
<keyword evidence="6 8" id="KW-1133">Transmembrane helix</keyword>
<sequence>MTLGIIINQIFILFGMLALGVLAYKFHMVDENANEALSSLLLKVTMPCTLIAAGCVDTYGVRTMELVKMTVVFIGYYVLALLLMASIAKGLKIKGEKGIIFRISGVFANNGFIGIPLVAGILGDQGIVFVALSMMVYNLIYFTYGVTMYQTNGKPQLRGLISPANAAAVIMLIMVLTGLRPPAPVQTLCEQVGACTTPLSMMIIGVMLGSCNARQVIKNKLVWFISLVRLVIVPVLFMVCILPLRLGYIENMVFAIVTACPVGCFGPVVARQYHVEPELASMAVVHSTALLMVTMPCILLFANWLYT</sequence>
<organism evidence="9 10">
    <name type="scientific">Youxingia wuxianensis</name>
    <dbReference type="NCBI Taxonomy" id="2763678"/>
    <lineage>
        <taxon>Bacteria</taxon>
        <taxon>Bacillati</taxon>
        <taxon>Bacillota</taxon>
        <taxon>Clostridia</taxon>
        <taxon>Eubacteriales</taxon>
        <taxon>Oscillospiraceae</taxon>
        <taxon>Youxingia</taxon>
    </lineage>
</organism>
<feature type="transmembrane region" description="Helical" evidence="8">
    <location>
        <begin position="221"/>
        <end position="246"/>
    </location>
</feature>
<evidence type="ECO:0000256" key="8">
    <source>
        <dbReference type="SAM" id="Phobius"/>
    </source>
</evidence>
<comment type="similarity">
    <text evidence="2">Belongs to the auxin efflux carrier (TC 2.A.69) family.</text>
</comment>
<dbReference type="PANTHER" id="PTHR36838:SF1">
    <property type="entry name" value="SLR1864 PROTEIN"/>
    <property type="match status" value="1"/>
</dbReference>
<evidence type="ECO:0000256" key="2">
    <source>
        <dbReference type="ARBA" id="ARBA00010145"/>
    </source>
</evidence>
<feature type="transmembrane region" description="Helical" evidence="8">
    <location>
        <begin position="36"/>
        <end position="54"/>
    </location>
</feature>
<feature type="transmembrane region" description="Helical" evidence="8">
    <location>
        <begin position="6"/>
        <end position="24"/>
    </location>
</feature>
<dbReference type="RefSeq" id="WP_262393893.1">
    <property type="nucleotide sequence ID" value="NZ_JACRTD010000001.1"/>
</dbReference>
<evidence type="ECO:0000256" key="5">
    <source>
        <dbReference type="ARBA" id="ARBA00022692"/>
    </source>
</evidence>
<dbReference type="Proteomes" id="UP000623678">
    <property type="component" value="Unassembled WGS sequence"/>
</dbReference>
<keyword evidence="3" id="KW-0813">Transport</keyword>
<name>A0A926EK45_9FIRM</name>
<dbReference type="EMBL" id="JACRTD010000001">
    <property type="protein sequence ID" value="MBC8584036.1"/>
    <property type="molecule type" value="Genomic_DNA"/>
</dbReference>
<dbReference type="InterPro" id="IPR038770">
    <property type="entry name" value="Na+/solute_symporter_sf"/>
</dbReference>
<evidence type="ECO:0000256" key="7">
    <source>
        <dbReference type="ARBA" id="ARBA00023136"/>
    </source>
</evidence>
<dbReference type="PANTHER" id="PTHR36838">
    <property type="entry name" value="AUXIN EFFLUX CARRIER FAMILY PROTEIN"/>
    <property type="match status" value="1"/>
</dbReference>
<comment type="subcellular location">
    <subcellularLocation>
        <location evidence="1">Cell membrane</location>
        <topology evidence="1">Multi-pass membrane protein</topology>
    </subcellularLocation>
</comment>
<dbReference type="InterPro" id="IPR004776">
    <property type="entry name" value="Mem_transp_PIN-like"/>
</dbReference>
<feature type="transmembrane region" description="Helical" evidence="8">
    <location>
        <begin position="191"/>
        <end position="209"/>
    </location>
</feature>
<feature type="transmembrane region" description="Helical" evidence="8">
    <location>
        <begin position="127"/>
        <end position="147"/>
    </location>
</feature>
<feature type="transmembrane region" description="Helical" evidence="8">
    <location>
        <begin position="99"/>
        <end position="121"/>
    </location>
</feature>
<feature type="transmembrane region" description="Helical" evidence="8">
    <location>
        <begin position="252"/>
        <end position="270"/>
    </location>
</feature>
<keyword evidence="10" id="KW-1185">Reference proteome</keyword>
<dbReference type="AlphaFoldDB" id="A0A926EK45"/>
<proteinExistence type="inferred from homology"/>
<accession>A0A926EK45</accession>
<dbReference type="Gene3D" id="1.20.1530.20">
    <property type="match status" value="1"/>
</dbReference>
<evidence type="ECO:0000256" key="1">
    <source>
        <dbReference type="ARBA" id="ARBA00004651"/>
    </source>
</evidence>
<evidence type="ECO:0000313" key="9">
    <source>
        <dbReference type="EMBL" id="MBC8584036.1"/>
    </source>
</evidence>
<evidence type="ECO:0000256" key="3">
    <source>
        <dbReference type="ARBA" id="ARBA00022448"/>
    </source>
</evidence>
<dbReference type="GO" id="GO:0005886">
    <property type="term" value="C:plasma membrane"/>
    <property type="evidence" value="ECO:0007669"/>
    <property type="project" value="UniProtKB-SubCell"/>
</dbReference>
<evidence type="ECO:0000313" key="10">
    <source>
        <dbReference type="Proteomes" id="UP000623678"/>
    </source>
</evidence>
<keyword evidence="7 8" id="KW-0472">Membrane</keyword>
<protein>
    <submittedName>
        <fullName evidence="9">AEC family transporter</fullName>
    </submittedName>
</protein>
<evidence type="ECO:0000256" key="4">
    <source>
        <dbReference type="ARBA" id="ARBA00022475"/>
    </source>
</evidence>
<keyword evidence="4" id="KW-1003">Cell membrane</keyword>
<feature type="transmembrane region" description="Helical" evidence="8">
    <location>
        <begin position="66"/>
        <end position="87"/>
    </location>
</feature>
<keyword evidence="5 8" id="KW-0812">Transmembrane</keyword>